<comment type="caution">
    <text evidence="1">The sequence shown here is derived from an EMBL/GenBank/DDBJ whole genome shotgun (WGS) entry which is preliminary data.</text>
</comment>
<dbReference type="AlphaFoldDB" id="A0A9N9FSA9"/>
<keyword evidence="2" id="KW-1185">Reference proteome</keyword>
<organism evidence="1 2">
    <name type="scientific">Acaulospora morrowiae</name>
    <dbReference type="NCBI Taxonomy" id="94023"/>
    <lineage>
        <taxon>Eukaryota</taxon>
        <taxon>Fungi</taxon>
        <taxon>Fungi incertae sedis</taxon>
        <taxon>Mucoromycota</taxon>
        <taxon>Glomeromycotina</taxon>
        <taxon>Glomeromycetes</taxon>
        <taxon>Diversisporales</taxon>
        <taxon>Acaulosporaceae</taxon>
        <taxon>Acaulospora</taxon>
    </lineage>
</organism>
<dbReference type="Proteomes" id="UP000789342">
    <property type="component" value="Unassembled WGS sequence"/>
</dbReference>
<evidence type="ECO:0000313" key="1">
    <source>
        <dbReference type="EMBL" id="CAG8556626.1"/>
    </source>
</evidence>
<accession>A0A9N9FSA9</accession>
<name>A0A9N9FSA9_9GLOM</name>
<dbReference type="EMBL" id="CAJVPV010003645">
    <property type="protein sequence ID" value="CAG8556626.1"/>
    <property type="molecule type" value="Genomic_DNA"/>
</dbReference>
<reference evidence="1" key="1">
    <citation type="submission" date="2021-06" db="EMBL/GenBank/DDBJ databases">
        <authorList>
            <person name="Kallberg Y."/>
            <person name="Tangrot J."/>
            <person name="Rosling A."/>
        </authorList>
    </citation>
    <scope>NUCLEOTIDE SEQUENCE</scope>
    <source>
        <strain evidence="1">CL551</strain>
    </source>
</reference>
<gene>
    <name evidence="1" type="ORF">AMORRO_LOCUS5822</name>
</gene>
<sequence length="99" mass="11221">MSKRTPIQSKKIYISSGSGNNVKVARWIRRGWESTKTTVVKNIPSTSIMNATTIIFTTIMPMSILPPMYFHLTDQYPTDKVCPSETVTTMTMMESITNR</sequence>
<proteinExistence type="predicted"/>
<protein>
    <submittedName>
        <fullName evidence="1">3696_t:CDS:1</fullName>
    </submittedName>
</protein>
<dbReference type="OrthoDB" id="428895at2759"/>
<evidence type="ECO:0000313" key="2">
    <source>
        <dbReference type="Proteomes" id="UP000789342"/>
    </source>
</evidence>